<feature type="region of interest" description="Disordered" evidence="1">
    <location>
        <begin position="1"/>
        <end position="50"/>
    </location>
</feature>
<comment type="caution">
    <text evidence="2">The sequence shown here is derived from an EMBL/GenBank/DDBJ whole genome shotgun (WGS) entry which is preliminary data.</text>
</comment>
<dbReference type="PANTHER" id="PTHR10257:SF3">
    <property type="entry name" value="SERINE_THREONINE-PROTEIN PHOSPHATASE 2A 56 KDA REGULATORY SUBUNIT GAMMA ISOFORM"/>
    <property type="match status" value="1"/>
</dbReference>
<evidence type="ECO:0000256" key="1">
    <source>
        <dbReference type="SAM" id="MobiDB-lite"/>
    </source>
</evidence>
<dbReference type="Proteomes" id="UP000023152">
    <property type="component" value="Unassembled WGS sequence"/>
</dbReference>
<keyword evidence="3" id="KW-1185">Reference proteome</keyword>
<organism evidence="2 3">
    <name type="scientific">Reticulomyxa filosa</name>
    <dbReference type="NCBI Taxonomy" id="46433"/>
    <lineage>
        <taxon>Eukaryota</taxon>
        <taxon>Sar</taxon>
        <taxon>Rhizaria</taxon>
        <taxon>Retaria</taxon>
        <taxon>Foraminifera</taxon>
        <taxon>Monothalamids</taxon>
        <taxon>Reticulomyxidae</taxon>
        <taxon>Reticulomyxa</taxon>
    </lineage>
</organism>
<evidence type="ECO:0000313" key="3">
    <source>
        <dbReference type="Proteomes" id="UP000023152"/>
    </source>
</evidence>
<dbReference type="InterPro" id="IPR011989">
    <property type="entry name" value="ARM-like"/>
</dbReference>
<dbReference type="PANTHER" id="PTHR10257">
    <property type="entry name" value="SERINE/THREONINE PROTEIN PHOSPHATASE 2A PP2A REGULATORY SUBUNIT B"/>
    <property type="match status" value="1"/>
</dbReference>
<dbReference type="SUPFAM" id="SSF48371">
    <property type="entry name" value="ARM repeat"/>
    <property type="match status" value="1"/>
</dbReference>
<protein>
    <submittedName>
        <fullName evidence="2">Protein phosphatase 2A regulatory subunit B</fullName>
    </submittedName>
</protein>
<dbReference type="GO" id="GO:0019888">
    <property type="term" value="F:protein phosphatase regulator activity"/>
    <property type="evidence" value="ECO:0007669"/>
    <property type="project" value="InterPro"/>
</dbReference>
<dbReference type="OrthoDB" id="10264446at2759"/>
<dbReference type="Pfam" id="PF01603">
    <property type="entry name" value="B56"/>
    <property type="match status" value="1"/>
</dbReference>
<feature type="non-terminal residue" evidence="2">
    <location>
        <position position="361"/>
    </location>
</feature>
<gene>
    <name evidence="2" type="ORF">RFI_06343</name>
</gene>
<dbReference type="AlphaFoldDB" id="X6NY20"/>
<dbReference type="InterPro" id="IPR016024">
    <property type="entry name" value="ARM-type_fold"/>
</dbReference>
<dbReference type="GO" id="GO:0007165">
    <property type="term" value="P:signal transduction"/>
    <property type="evidence" value="ECO:0007669"/>
    <property type="project" value="InterPro"/>
</dbReference>
<dbReference type="EMBL" id="ASPP01005315">
    <property type="protein sequence ID" value="ETO30778.1"/>
    <property type="molecule type" value="Genomic_DNA"/>
</dbReference>
<dbReference type="InterPro" id="IPR002554">
    <property type="entry name" value="PP2A_B56"/>
</dbReference>
<evidence type="ECO:0000313" key="2">
    <source>
        <dbReference type="EMBL" id="ETO30778.1"/>
    </source>
</evidence>
<sequence>MKVNKILENLRRKISSQKQQSNGSLEKDKEKMGMGNGEDKTPKGNGYSEKDLLEDMPTLREVVDPEKKRTLLIKKIDLCGIIFDFTKANNVFVINKKNEKEKSHQLARNNKRQYLIELVEHAGQSKQWCSEEVMPHAVEMLSTNLFRALPPPMYADFDPEEDEPNFDPAWPHVQFVYEFFHKFVMTTDVKLLVKHMTKEFLAHTVDLFNSEDPREREYVKMILHRIYGRCMKSRCFIRRTIHQALLLVIYDNVRHNGISELLEILGSIINGFAVPLKKEHVHFLRQVLIPLHKIPTLSQFHQQLAYCVTQFIQKDASLAGDVLSGMLKFWPVKSCQKEILFLSELEEVLELTATPQIESVI</sequence>
<dbReference type="OMA" id="MIKMISA"/>
<feature type="compositionally biased region" description="Basic and acidic residues" evidence="1">
    <location>
        <begin position="25"/>
        <end position="50"/>
    </location>
</feature>
<dbReference type="GO" id="GO:0000159">
    <property type="term" value="C:protein phosphatase type 2A complex"/>
    <property type="evidence" value="ECO:0007669"/>
    <property type="project" value="InterPro"/>
</dbReference>
<reference evidence="2 3" key="1">
    <citation type="journal article" date="2013" name="Curr. Biol.">
        <title>The Genome of the Foraminiferan Reticulomyxa filosa.</title>
        <authorList>
            <person name="Glockner G."/>
            <person name="Hulsmann N."/>
            <person name="Schleicher M."/>
            <person name="Noegel A.A."/>
            <person name="Eichinger L."/>
            <person name="Gallinger C."/>
            <person name="Pawlowski J."/>
            <person name="Sierra R."/>
            <person name="Euteneuer U."/>
            <person name="Pillet L."/>
            <person name="Moustafa A."/>
            <person name="Platzer M."/>
            <person name="Groth M."/>
            <person name="Szafranski K."/>
            <person name="Schliwa M."/>
        </authorList>
    </citation>
    <scope>NUCLEOTIDE SEQUENCE [LARGE SCALE GENOMIC DNA]</scope>
</reference>
<accession>X6NY20</accession>
<proteinExistence type="predicted"/>
<name>X6NY20_RETFI</name>
<dbReference type="Gene3D" id="1.25.10.10">
    <property type="entry name" value="Leucine-rich Repeat Variant"/>
    <property type="match status" value="1"/>
</dbReference>